<comment type="subcellular location">
    <subcellularLocation>
        <location evidence="1">Nucleus</location>
    </subcellularLocation>
</comment>
<protein>
    <recommendedName>
        <fullName evidence="6">BHLH domain-containing protein</fullName>
    </recommendedName>
</protein>
<evidence type="ECO:0000256" key="4">
    <source>
        <dbReference type="ARBA" id="ARBA00023163"/>
    </source>
</evidence>
<keyword evidence="5" id="KW-0539">Nucleus</keyword>
<dbReference type="PROSITE" id="PS50888">
    <property type="entry name" value="BHLH"/>
    <property type="match status" value="1"/>
</dbReference>
<reference evidence="7" key="1">
    <citation type="submission" date="2019-10" db="EMBL/GenBank/DDBJ databases">
        <authorList>
            <person name="Zhang R."/>
            <person name="Pan Y."/>
            <person name="Wang J."/>
            <person name="Ma R."/>
            <person name="Yu S."/>
        </authorList>
    </citation>
    <scope>NUCLEOTIDE SEQUENCE</scope>
    <source>
        <strain evidence="7">LA-IB0</strain>
        <tissue evidence="7">Leaf</tissue>
    </source>
</reference>
<dbReference type="GO" id="GO:0000978">
    <property type="term" value="F:RNA polymerase II cis-regulatory region sequence-specific DNA binding"/>
    <property type="evidence" value="ECO:0007669"/>
    <property type="project" value="TreeGrafter"/>
</dbReference>
<dbReference type="PANTHER" id="PTHR16223:SF385">
    <property type="entry name" value="TRANSCRIPTION FACTOR UNE12-LIKE ISOFORM X1"/>
    <property type="match status" value="1"/>
</dbReference>
<keyword evidence="3" id="KW-0238">DNA-binding</keyword>
<keyword evidence="2" id="KW-0805">Transcription regulation</keyword>
<dbReference type="Proteomes" id="UP000826271">
    <property type="component" value="Unassembled WGS sequence"/>
</dbReference>
<evidence type="ECO:0000256" key="3">
    <source>
        <dbReference type="ARBA" id="ARBA00023125"/>
    </source>
</evidence>
<evidence type="ECO:0000313" key="8">
    <source>
        <dbReference type="Proteomes" id="UP000826271"/>
    </source>
</evidence>
<feature type="domain" description="BHLH" evidence="6">
    <location>
        <begin position="185"/>
        <end position="234"/>
    </location>
</feature>
<dbReference type="InterPro" id="IPR045239">
    <property type="entry name" value="bHLH95_bHLH"/>
</dbReference>
<gene>
    <name evidence="7" type="ORF">BUALT_Bualt14G0057900</name>
</gene>
<comment type="caution">
    <text evidence="7">The sequence shown here is derived from an EMBL/GenBank/DDBJ whole genome shotgun (WGS) entry which is preliminary data.</text>
</comment>
<accession>A0AAV6WIF2</accession>
<dbReference type="PANTHER" id="PTHR16223">
    <property type="entry name" value="TRANSCRIPTION FACTOR BHLH83-RELATED"/>
    <property type="match status" value="1"/>
</dbReference>
<dbReference type="AlphaFoldDB" id="A0AAV6WIF2"/>
<evidence type="ECO:0000313" key="7">
    <source>
        <dbReference type="EMBL" id="KAG8369864.1"/>
    </source>
</evidence>
<proteinExistence type="predicted"/>
<dbReference type="InterPro" id="IPR045843">
    <property type="entry name" value="IND-like"/>
</dbReference>
<dbReference type="CDD" id="cd11393">
    <property type="entry name" value="bHLH_AtbHLH_like"/>
    <property type="match status" value="1"/>
</dbReference>
<evidence type="ECO:0000256" key="1">
    <source>
        <dbReference type="ARBA" id="ARBA00004123"/>
    </source>
</evidence>
<dbReference type="InterPro" id="IPR036638">
    <property type="entry name" value="HLH_DNA-bd_sf"/>
</dbReference>
<dbReference type="GO" id="GO:0000981">
    <property type="term" value="F:DNA-binding transcription factor activity, RNA polymerase II-specific"/>
    <property type="evidence" value="ECO:0007669"/>
    <property type="project" value="TreeGrafter"/>
</dbReference>
<organism evidence="7 8">
    <name type="scientific">Buddleja alternifolia</name>
    <dbReference type="NCBI Taxonomy" id="168488"/>
    <lineage>
        <taxon>Eukaryota</taxon>
        <taxon>Viridiplantae</taxon>
        <taxon>Streptophyta</taxon>
        <taxon>Embryophyta</taxon>
        <taxon>Tracheophyta</taxon>
        <taxon>Spermatophyta</taxon>
        <taxon>Magnoliopsida</taxon>
        <taxon>eudicotyledons</taxon>
        <taxon>Gunneridae</taxon>
        <taxon>Pentapetalae</taxon>
        <taxon>asterids</taxon>
        <taxon>lamiids</taxon>
        <taxon>Lamiales</taxon>
        <taxon>Scrophulariaceae</taxon>
        <taxon>Buddlejeae</taxon>
        <taxon>Buddleja</taxon>
    </lineage>
</organism>
<name>A0AAV6WIF2_9LAMI</name>
<evidence type="ECO:0000256" key="5">
    <source>
        <dbReference type="ARBA" id="ARBA00023242"/>
    </source>
</evidence>
<sequence>MERPMRTDLEFNSKALPPMQLCCGLRWRSSISPESQGQYGCTRGVDFAQQYKRVALIRPQNQVYCAISLLAKMDQKTIKEISNRAGINCDEGEFVGYQDSVQSGLNLFVSISIEIACEKANKNIYNSFNIIEDYGYGAEDELLSLNKESSILKLTTGGFTSALDPTRVTQISWSPRAFLYRGFLTDKECDHLITLLRQEKIAERIRALQELVPSVNKTDRAAKLDEIVDYVKFLRLQVKVRAWIEELYPGISNHIVSYIIGLDSLKATSIGDILPKHNEDIRLRMDDL</sequence>
<dbReference type="InterPro" id="IPR011598">
    <property type="entry name" value="bHLH_dom"/>
</dbReference>
<evidence type="ECO:0000256" key="2">
    <source>
        <dbReference type="ARBA" id="ARBA00023015"/>
    </source>
</evidence>
<dbReference type="EMBL" id="WHWC01000014">
    <property type="protein sequence ID" value="KAG8369864.1"/>
    <property type="molecule type" value="Genomic_DNA"/>
</dbReference>
<dbReference type="SUPFAM" id="SSF47459">
    <property type="entry name" value="HLH, helix-loop-helix DNA-binding domain"/>
    <property type="match status" value="1"/>
</dbReference>
<evidence type="ECO:0000259" key="6">
    <source>
        <dbReference type="PROSITE" id="PS50888"/>
    </source>
</evidence>
<keyword evidence="8" id="KW-1185">Reference proteome</keyword>
<keyword evidence="4" id="KW-0804">Transcription</keyword>
<dbReference type="GO" id="GO:0005634">
    <property type="term" value="C:nucleus"/>
    <property type="evidence" value="ECO:0007669"/>
    <property type="project" value="UniProtKB-SubCell"/>
</dbReference>
<dbReference type="GO" id="GO:0046983">
    <property type="term" value="F:protein dimerization activity"/>
    <property type="evidence" value="ECO:0007669"/>
    <property type="project" value="InterPro"/>
</dbReference>
<dbReference type="Gene3D" id="4.10.280.10">
    <property type="entry name" value="Helix-loop-helix DNA-binding domain"/>
    <property type="match status" value="1"/>
</dbReference>